<dbReference type="AlphaFoldDB" id="A0A0E9VH84"/>
<protein>
    <submittedName>
        <fullName evidence="1">Uncharacterized protein</fullName>
    </submittedName>
</protein>
<proteinExistence type="predicted"/>
<accession>A0A0E9VH84</accession>
<dbReference type="EMBL" id="GBXM01031216">
    <property type="protein sequence ID" value="JAH77361.1"/>
    <property type="molecule type" value="Transcribed_RNA"/>
</dbReference>
<reference evidence="1" key="1">
    <citation type="submission" date="2014-11" db="EMBL/GenBank/DDBJ databases">
        <authorList>
            <person name="Amaro Gonzalez C."/>
        </authorList>
    </citation>
    <scope>NUCLEOTIDE SEQUENCE</scope>
</reference>
<sequence>MFLRSYSSVSLICLRHKCFHSTEVKGTFVPSLNLGTHLLHPS</sequence>
<evidence type="ECO:0000313" key="1">
    <source>
        <dbReference type="EMBL" id="JAH77361.1"/>
    </source>
</evidence>
<organism evidence="1">
    <name type="scientific">Anguilla anguilla</name>
    <name type="common">European freshwater eel</name>
    <name type="synonym">Muraena anguilla</name>
    <dbReference type="NCBI Taxonomy" id="7936"/>
    <lineage>
        <taxon>Eukaryota</taxon>
        <taxon>Metazoa</taxon>
        <taxon>Chordata</taxon>
        <taxon>Craniata</taxon>
        <taxon>Vertebrata</taxon>
        <taxon>Euteleostomi</taxon>
        <taxon>Actinopterygii</taxon>
        <taxon>Neopterygii</taxon>
        <taxon>Teleostei</taxon>
        <taxon>Anguilliformes</taxon>
        <taxon>Anguillidae</taxon>
        <taxon>Anguilla</taxon>
    </lineage>
</organism>
<name>A0A0E9VH84_ANGAN</name>
<reference evidence="1" key="2">
    <citation type="journal article" date="2015" name="Fish Shellfish Immunol.">
        <title>Early steps in the European eel (Anguilla anguilla)-Vibrio vulnificus interaction in the gills: Role of the RtxA13 toxin.</title>
        <authorList>
            <person name="Callol A."/>
            <person name="Pajuelo D."/>
            <person name="Ebbesson L."/>
            <person name="Teles M."/>
            <person name="MacKenzie S."/>
            <person name="Amaro C."/>
        </authorList>
    </citation>
    <scope>NUCLEOTIDE SEQUENCE</scope>
</reference>